<dbReference type="InterPro" id="IPR013783">
    <property type="entry name" value="Ig-like_fold"/>
</dbReference>
<organism evidence="2 3">
    <name type="scientific">Xyrichtys novacula</name>
    <name type="common">Pearly razorfish</name>
    <name type="synonym">Hemipteronotus novacula</name>
    <dbReference type="NCBI Taxonomy" id="13765"/>
    <lineage>
        <taxon>Eukaryota</taxon>
        <taxon>Metazoa</taxon>
        <taxon>Chordata</taxon>
        <taxon>Craniata</taxon>
        <taxon>Vertebrata</taxon>
        <taxon>Euteleostomi</taxon>
        <taxon>Actinopterygii</taxon>
        <taxon>Neopterygii</taxon>
        <taxon>Teleostei</taxon>
        <taxon>Neoteleostei</taxon>
        <taxon>Acanthomorphata</taxon>
        <taxon>Eupercaria</taxon>
        <taxon>Labriformes</taxon>
        <taxon>Labridae</taxon>
        <taxon>Xyrichtys</taxon>
    </lineage>
</organism>
<reference evidence="2" key="1">
    <citation type="submission" date="2023-08" db="EMBL/GenBank/DDBJ databases">
        <authorList>
            <person name="Alioto T."/>
            <person name="Alioto T."/>
            <person name="Gomez Garrido J."/>
        </authorList>
    </citation>
    <scope>NUCLEOTIDE SEQUENCE</scope>
</reference>
<evidence type="ECO:0000313" key="3">
    <source>
        <dbReference type="Proteomes" id="UP001178508"/>
    </source>
</evidence>
<dbReference type="SUPFAM" id="SSF48726">
    <property type="entry name" value="Immunoglobulin"/>
    <property type="match status" value="1"/>
</dbReference>
<proteinExistence type="predicted"/>
<gene>
    <name evidence="2" type="ORF">XNOV1_A005326</name>
</gene>
<keyword evidence="1" id="KW-0732">Signal</keyword>
<accession>A0AAV1EYL2</accession>
<dbReference type="Proteomes" id="UP001178508">
    <property type="component" value="Chromosome 3"/>
</dbReference>
<dbReference type="EMBL" id="OY660866">
    <property type="protein sequence ID" value="CAJ1053848.1"/>
    <property type="molecule type" value="Genomic_DNA"/>
</dbReference>
<evidence type="ECO:0000256" key="1">
    <source>
        <dbReference type="SAM" id="SignalP"/>
    </source>
</evidence>
<dbReference type="InterPro" id="IPR036179">
    <property type="entry name" value="Ig-like_dom_sf"/>
</dbReference>
<feature type="signal peptide" evidence="1">
    <location>
        <begin position="1"/>
        <end position="19"/>
    </location>
</feature>
<dbReference type="AlphaFoldDB" id="A0AAV1EYL2"/>
<dbReference type="Gene3D" id="2.60.40.10">
    <property type="entry name" value="Immunoglobulins"/>
    <property type="match status" value="1"/>
</dbReference>
<evidence type="ECO:0000313" key="2">
    <source>
        <dbReference type="EMBL" id="CAJ1053848.1"/>
    </source>
</evidence>
<sequence>MELHLRMIILFLVMVPSAAEEEKSELTGVQGGSVTFPDPVMELGFVIFGGKTIAMVNDRKFKIIEETYKDRLFWNDTTGLFTLRGLQRSDSGVYTIDSKTEKVFTHRHKLTVYDRRSLPLIDVRQETLLKQRHLILTLAVSAEDRRTKTSTVTKTLGPGSS</sequence>
<name>A0AAV1EYL2_XYRNO</name>
<keyword evidence="3" id="KW-1185">Reference proteome</keyword>
<protein>
    <submittedName>
        <fullName evidence="2">Uncharacterized protein LOC121508904 isoform X3</fullName>
    </submittedName>
</protein>
<feature type="chain" id="PRO_5043460528" evidence="1">
    <location>
        <begin position="20"/>
        <end position="161"/>
    </location>
</feature>